<dbReference type="Proteomes" id="UP000198318">
    <property type="component" value="Unassembled WGS sequence"/>
</dbReference>
<dbReference type="PANTHER" id="PTHR30337">
    <property type="entry name" value="COMPONENT OF ATP-DEPENDENT DSDNA EXONUCLEASE"/>
    <property type="match status" value="1"/>
</dbReference>
<dbReference type="OrthoDB" id="9773856at2"/>
<evidence type="ECO:0000313" key="11">
    <source>
        <dbReference type="Proteomes" id="UP000198318"/>
    </source>
</evidence>
<comment type="subunit">
    <text evidence="2 7">Heterodimer of SbcC and SbcD.</text>
</comment>
<evidence type="ECO:0000259" key="9">
    <source>
        <dbReference type="Pfam" id="PF12320"/>
    </source>
</evidence>
<dbReference type="GO" id="GO:0006260">
    <property type="term" value="P:DNA replication"/>
    <property type="evidence" value="ECO:0007669"/>
    <property type="project" value="UniProtKB-KW"/>
</dbReference>
<name>A0A239HA20_9ACTN</name>
<dbReference type="InterPro" id="IPR004843">
    <property type="entry name" value="Calcineurin-like_PHP"/>
</dbReference>
<keyword evidence="6 7" id="KW-0269">Exonuclease</keyword>
<keyword evidence="5 7" id="KW-0378">Hydrolase</keyword>
<dbReference type="Gene3D" id="3.60.21.10">
    <property type="match status" value="1"/>
</dbReference>
<keyword evidence="11" id="KW-1185">Reference proteome</keyword>
<evidence type="ECO:0000256" key="3">
    <source>
        <dbReference type="ARBA" id="ARBA00013365"/>
    </source>
</evidence>
<organism evidence="10 11">
    <name type="scientific">Actinomadura meyerae</name>
    <dbReference type="NCBI Taxonomy" id="240840"/>
    <lineage>
        <taxon>Bacteria</taxon>
        <taxon>Bacillati</taxon>
        <taxon>Actinomycetota</taxon>
        <taxon>Actinomycetes</taxon>
        <taxon>Streptosporangiales</taxon>
        <taxon>Thermomonosporaceae</taxon>
        <taxon>Actinomadura</taxon>
    </lineage>
</organism>
<evidence type="ECO:0000313" key="10">
    <source>
        <dbReference type="EMBL" id="SNS78286.1"/>
    </source>
</evidence>
<dbReference type="InterPro" id="IPR029052">
    <property type="entry name" value="Metallo-depent_PP-like"/>
</dbReference>
<keyword evidence="7" id="KW-0233">DNA recombination</keyword>
<dbReference type="EMBL" id="FZOR01000009">
    <property type="protein sequence ID" value="SNS78286.1"/>
    <property type="molecule type" value="Genomic_DNA"/>
</dbReference>
<dbReference type="SUPFAM" id="SSF56300">
    <property type="entry name" value="Metallo-dependent phosphatases"/>
    <property type="match status" value="1"/>
</dbReference>
<evidence type="ECO:0000256" key="4">
    <source>
        <dbReference type="ARBA" id="ARBA00022722"/>
    </source>
</evidence>
<dbReference type="CDD" id="cd00840">
    <property type="entry name" value="MPP_Mre11_N"/>
    <property type="match status" value="1"/>
</dbReference>
<dbReference type="InterPro" id="IPR026843">
    <property type="entry name" value="SbcD_C"/>
</dbReference>
<dbReference type="NCBIfam" id="TIGR00619">
    <property type="entry name" value="sbcd"/>
    <property type="match status" value="1"/>
</dbReference>
<dbReference type="Pfam" id="PF00149">
    <property type="entry name" value="Metallophos"/>
    <property type="match status" value="1"/>
</dbReference>
<sequence>MRFLHTSDWHLGRSFHREDLLAAQAAFVDHLVETAAAEDVDCVLVSGDVYDRALPAVDAVKLCNEALVRLAEHARVVLIAGNHDSARRLGFGSALMDAAGVHVRTDFAAVGEPVVIGDAAVYGIPYLEPELVRHPWELDERSHAAALAEAMRRVRADAAGRPERSIVLAHAFVTGGASSESERDISVGGSAQVSASVFDGVDYAALGHLHGAWRITDRVRYSGSPLAYSFSEEKHVKGSWLLDVTEAGVSGEFVEAPVPRRLARLRGRLDDLLADPSHEALEDRWLQITLTDPRRPSAAMERLRRRFPHTLVLGFEPDGGGEGTARTWSDRVRERSEPDIAGDFVAEVTDGPATPAERALLHEAFEACRRKEALA</sequence>
<keyword evidence="4 7" id="KW-0540">Nuclease</keyword>
<gene>
    <name evidence="7" type="primary">sbcD</name>
    <name evidence="10" type="ORF">SAMN05443665_100974</name>
</gene>
<dbReference type="RefSeq" id="WP_089326092.1">
    <property type="nucleotide sequence ID" value="NZ_FZOR01000009.1"/>
</dbReference>
<proteinExistence type="inferred from homology"/>
<dbReference type="GO" id="GO:0008408">
    <property type="term" value="F:3'-5' exonuclease activity"/>
    <property type="evidence" value="ECO:0007669"/>
    <property type="project" value="InterPro"/>
</dbReference>
<evidence type="ECO:0000256" key="5">
    <source>
        <dbReference type="ARBA" id="ARBA00022801"/>
    </source>
</evidence>
<dbReference type="Pfam" id="PF12320">
    <property type="entry name" value="SbcD_C"/>
    <property type="match status" value="1"/>
</dbReference>
<keyword evidence="7" id="KW-0255">Endonuclease</keyword>
<evidence type="ECO:0000256" key="7">
    <source>
        <dbReference type="RuleBase" id="RU363069"/>
    </source>
</evidence>
<evidence type="ECO:0000256" key="1">
    <source>
        <dbReference type="ARBA" id="ARBA00010555"/>
    </source>
</evidence>
<dbReference type="PANTHER" id="PTHR30337:SF0">
    <property type="entry name" value="NUCLEASE SBCCD SUBUNIT D"/>
    <property type="match status" value="1"/>
</dbReference>
<evidence type="ECO:0000259" key="8">
    <source>
        <dbReference type="Pfam" id="PF00149"/>
    </source>
</evidence>
<accession>A0A239HA20</accession>
<reference evidence="10 11" key="1">
    <citation type="submission" date="2017-06" db="EMBL/GenBank/DDBJ databases">
        <authorList>
            <person name="Kim H.J."/>
            <person name="Triplett B.A."/>
        </authorList>
    </citation>
    <scope>NUCLEOTIDE SEQUENCE [LARGE SCALE GENOMIC DNA]</scope>
    <source>
        <strain evidence="10 11">DSM 44715</strain>
    </source>
</reference>
<dbReference type="AlphaFoldDB" id="A0A239HA20"/>
<dbReference type="GO" id="GO:0004519">
    <property type="term" value="F:endonuclease activity"/>
    <property type="evidence" value="ECO:0007669"/>
    <property type="project" value="UniProtKB-KW"/>
</dbReference>
<evidence type="ECO:0000256" key="6">
    <source>
        <dbReference type="ARBA" id="ARBA00022839"/>
    </source>
</evidence>
<feature type="domain" description="Calcineurin-like phosphoesterase" evidence="8">
    <location>
        <begin position="1"/>
        <end position="211"/>
    </location>
</feature>
<dbReference type="InterPro" id="IPR050535">
    <property type="entry name" value="DNA_Repair-Maintenance_Comp"/>
</dbReference>
<comment type="similarity">
    <text evidence="1 7">Belongs to the SbcD family.</text>
</comment>
<evidence type="ECO:0000256" key="2">
    <source>
        <dbReference type="ARBA" id="ARBA00011322"/>
    </source>
</evidence>
<dbReference type="GO" id="GO:0006310">
    <property type="term" value="P:DNA recombination"/>
    <property type="evidence" value="ECO:0007669"/>
    <property type="project" value="UniProtKB-KW"/>
</dbReference>
<feature type="domain" description="Nuclease SbcCD subunit D C-terminal" evidence="9">
    <location>
        <begin position="259"/>
        <end position="348"/>
    </location>
</feature>
<comment type="function">
    <text evidence="7">SbcCD cleaves DNA hairpin structures. These structures can inhibit DNA replication and are intermediates in certain DNA recombination reactions. The complex acts as a 3'-&gt;5' double strand exonuclease that can open hairpins. It also has a 5' single-strand endonuclease activity.</text>
</comment>
<dbReference type="InterPro" id="IPR041796">
    <property type="entry name" value="Mre11_N"/>
</dbReference>
<dbReference type="InterPro" id="IPR004593">
    <property type="entry name" value="SbcD"/>
</dbReference>
<protein>
    <recommendedName>
        <fullName evidence="3 7">Nuclease SbcCD subunit D</fullName>
    </recommendedName>
</protein>
<keyword evidence="7" id="KW-0235">DNA replication</keyword>